<dbReference type="VEuPathDB" id="VectorBase:ACUA004139"/>
<reference evidence="2" key="1">
    <citation type="submission" date="2013-09" db="EMBL/GenBank/DDBJ databases">
        <title>The Genome Sequence of Anopheles culicifacies species A.</title>
        <authorList>
            <consortium name="The Broad Institute Genomics Platform"/>
            <person name="Neafsey D.E."/>
            <person name="Besansky N."/>
            <person name="Howell P."/>
            <person name="Walton C."/>
            <person name="Young S.K."/>
            <person name="Zeng Q."/>
            <person name="Gargeya S."/>
            <person name="Fitzgerald M."/>
            <person name="Haas B."/>
            <person name="Abouelleil A."/>
            <person name="Allen A.W."/>
            <person name="Alvarado L."/>
            <person name="Arachchi H.M."/>
            <person name="Berlin A.M."/>
            <person name="Chapman S.B."/>
            <person name="Gainer-Dewar J."/>
            <person name="Goldberg J."/>
            <person name="Griggs A."/>
            <person name="Gujja S."/>
            <person name="Hansen M."/>
            <person name="Howarth C."/>
            <person name="Imamovic A."/>
            <person name="Ireland A."/>
            <person name="Larimer J."/>
            <person name="McCowan C."/>
            <person name="Murphy C."/>
            <person name="Pearson M."/>
            <person name="Poon T.W."/>
            <person name="Priest M."/>
            <person name="Roberts A."/>
            <person name="Saif S."/>
            <person name="Shea T."/>
            <person name="Sisk P."/>
            <person name="Sykes S."/>
            <person name="Wortman J."/>
            <person name="Nusbaum C."/>
            <person name="Birren B."/>
        </authorList>
    </citation>
    <scope>NUCLEOTIDE SEQUENCE [LARGE SCALE GENOMIC DNA]</scope>
    <source>
        <strain evidence="2">A-37</strain>
    </source>
</reference>
<name>A0A182LX77_9DIPT</name>
<evidence type="ECO:0000313" key="1">
    <source>
        <dbReference type="EnsemblMetazoa" id="ACUA004139-PA"/>
    </source>
</evidence>
<keyword evidence="2" id="KW-1185">Reference proteome</keyword>
<accession>A0A182LX77</accession>
<dbReference type="AlphaFoldDB" id="A0A182LX77"/>
<sequence length="178" mass="20258">MAHVIAFAFVAHKTPTAQLDVTMRTMTMTQCPKVSKLQSQTSTTSASSTSSLNELNFTSVQQTHNGATMVAPHQQQQIALFVCIAGDSTSRSRYQFYIDDTFRYVLGHLVTAFELYEEKRVRDQCQNLLQVARRLLGKIVRKLRREWYANHQPVIITAYPPENAVQRVFPFWGSGDEN</sequence>
<dbReference type="EMBL" id="AXCM01007530">
    <property type="status" value="NOT_ANNOTATED_CDS"/>
    <property type="molecule type" value="Genomic_DNA"/>
</dbReference>
<organism evidence="1 2">
    <name type="scientific">Anopheles culicifacies</name>
    <dbReference type="NCBI Taxonomy" id="139723"/>
    <lineage>
        <taxon>Eukaryota</taxon>
        <taxon>Metazoa</taxon>
        <taxon>Ecdysozoa</taxon>
        <taxon>Arthropoda</taxon>
        <taxon>Hexapoda</taxon>
        <taxon>Insecta</taxon>
        <taxon>Pterygota</taxon>
        <taxon>Neoptera</taxon>
        <taxon>Endopterygota</taxon>
        <taxon>Diptera</taxon>
        <taxon>Nematocera</taxon>
        <taxon>Culicoidea</taxon>
        <taxon>Culicidae</taxon>
        <taxon>Anophelinae</taxon>
        <taxon>Anopheles</taxon>
        <taxon>culicifacies species complex</taxon>
    </lineage>
</organism>
<evidence type="ECO:0000313" key="2">
    <source>
        <dbReference type="Proteomes" id="UP000075883"/>
    </source>
</evidence>
<protein>
    <submittedName>
        <fullName evidence="1">Uncharacterized protein</fullName>
    </submittedName>
</protein>
<reference evidence="1" key="2">
    <citation type="submission" date="2020-05" db="UniProtKB">
        <authorList>
            <consortium name="EnsemblMetazoa"/>
        </authorList>
    </citation>
    <scope>IDENTIFICATION</scope>
    <source>
        <strain evidence="1">A-37</strain>
    </source>
</reference>
<proteinExistence type="predicted"/>
<dbReference type="Proteomes" id="UP000075883">
    <property type="component" value="Unassembled WGS sequence"/>
</dbReference>
<dbReference type="EnsemblMetazoa" id="ACUA004139-RA">
    <property type="protein sequence ID" value="ACUA004139-PA"/>
    <property type="gene ID" value="ACUA004139"/>
</dbReference>